<dbReference type="EMBL" id="CP028919">
    <property type="protein sequence ID" value="AWB50706.1"/>
    <property type="molecule type" value="Genomic_DNA"/>
</dbReference>
<keyword evidence="2" id="KW-1185">Reference proteome</keyword>
<dbReference type="KEGG" id="geh:HYN69_19205"/>
<organism evidence="1 2">
    <name type="scientific">Paragemmobacter aquarius</name>
    <dbReference type="NCBI Taxonomy" id="2169400"/>
    <lineage>
        <taxon>Bacteria</taxon>
        <taxon>Pseudomonadati</taxon>
        <taxon>Pseudomonadota</taxon>
        <taxon>Alphaproteobacteria</taxon>
        <taxon>Rhodobacterales</taxon>
        <taxon>Paracoccaceae</taxon>
        <taxon>Paragemmobacter</taxon>
    </lineage>
</organism>
<dbReference type="InterPro" id="IPR010836">
    <property type="entry name" value="SapC"/>
</dbReference>
<evidence type="ECO:0000313" key="2">
    <source>
        <dbReference type="Proteomes" id="UP000244496"/>
    </source>
</evidence>
<sequence>MSDVSANPLFYKSVTPLDSQRHKSLRLGRPDRAFGYASLSNLIPAVVDEFELAAPELCIAFLPTPAGASAVFVTGTAPGQNCFVSDTGNWTGAYVPAYLRRYPFIIGDIAGSESVLCFDESYAGFGDPMGQPLFEADGNRTEALAKALAFSQTYRDAAKRTESFCRMLTDFALLQAATLDITAADGSRSTVHGIEIIDEAALAALSGDRLAQLNGAGFLRAIYAQITSLRAISRLTVPAAPAPALEEATN</sequence>
<protein>
    <submittedName>
        <fullName evidence="1">SapC family protein</fullName>
    </submittedName>
</protein>
<dbReference type="AlphaFoldDB" id="A0A2S0USB0"/>
<proteinExistence type="predicted"/>
<geneLocation type="plasmid" evidence="1">
    <name>unnamed1</name>
</geneLocation>
<evidence type="ECO:0000313" key="1">
    <source>
        <dbReference type="EMBL" id="AWB50706.1"/>
    </source>
</evidence>
<dbReference type="RefSeq" id="WP_108437511.1">
    <property type="nucleotide sequence ID" value="NZ_CP028919.1"/>
</dbReference>
<gene>
    <name evidence="1" type="ORF">HYN69_19205</name>
</gene>
<accession>A0A2S0USB0</accession>
<keyword evidence="1" id="KW-0614">Plasmid</keyword>
<reference evidence="1 2" key="1">
    <citation type="submission" date="2018-04" db="EMBL/GenBank/DDBJ databases">
        <title>Genome sequencing of Gemmobacter.</title>
        <authorList>
            <person name="Yi H."/>
            <person name="Baek M.-G."/>
        </authorList>
    </citation>
    <scope>NUCLEOTIDE SEQUENCE [LARGE SCALE GENOMIC DNA]</scope>
    <source>
        <strain evidence="1 2">HYN0069</strain>
        <plasmid evidence="2">Plasmid unnamed1</plasmid>
    </source>
</reference>
<dbReference type="Pfam" id="PF07277">
    <property type="entry name" value="SapC"/>
    <property type="match status" value="1"/>
</dbReference>
<name>A0A2S0USB0_9RHOB</name>
<dbReference type="Proteomes" id="UP000244496">
    <property type="component" value="Plasmid unnamed1"/>
</dbReference>